<dbReference type="EMBL" id="MGFQ01000046">
    <property type="protein sequence ID" value="OGM08431.1"/>
    <property type="molecule type" value="Genomic_DNA"/>
</dbReference>
<feature type="transmembrane region" description="Helical" evidence="1">
    <location>
        <begin position="23"/>
        <end position="46"/>
    </location>
</feature>
<keyword evidence="1" id="KW-0472">Membrane</keyword>
<dbReference type="PANTHER" id="PTHR31157">
    <property type="entry name" value="SCP DOMAIN-CONTAINING PROTEIN"/>
    <property type="match status" value="1"/>
</dbReference>
<evidence type="ECO:0000259" key="2">
    <source>
        <dbReference type="Pfam" id="PF00188"/>
    </source>
</evidence>
<protein>
    <recommendedName>
        <fullName evidence="2">SCP domain-containing protein</fullName>
    </recommendedName>
</protein>
<sequence length="321" mass="34574">MFVIETLIHYLIPHPSNNHKAKLLHSSSLLIIASLLLFFQLTLYLLPKTGIKILGYASRISVDEIVRLTNEKRAQAGLSPVEFNPSLSTAAKAKGDDMLAKDYWAHVAPDGTQPWKFFTDAGYKYRYAGENLARDFSDASTAVEAWMASPTHRDNVLSSKYKDIGIAVVEGDLAGVDTTIIVELFGTQQADTLPPAPIAQQGLTTQVAATPLATSPVVIPTASPTVIPASPTPLPTLVAVLQQAIASPIPSMIPSVLISPFQTTRGISLFVVGFLMLVLILDGLIVSRRRIARIAGRTFAHLSFLGMILAIALILRAGKIL</sequence>
<dbReference type="Proteomes" id="UP000176939">
    <property type="component" value="Unassembled WGS sequence"/>
</dbReference>
<evidence type="ECO:0000313" key="3">
    <source>
        <dbReference type="EMBL" id="OGM08431.1"/>
    </source>
</evidence>
<dbReference type="CDD" id="cd05379">
    <property type="entry name" value="CAP_bacterial"/>
    <property type="match status" value="1"/>
</dbReference>
<feature type="domain" description="SCP" evidence="2">
    <location>
        <begin position="67"/>
        <end position="172"/>
    </location>
</feature>
<evidence type="ECO:0000313" key="4">
    <source>
        <dbReference type="Proteomes" id="UP000176939"/>
    </source>
</evidence>
<reference evidence="3 4" key="1">
    <citation type="journal article" date="2016" name="Nat. Commun.">
        <title>Thousands of microbial genomes shed light on interconnected biogeochemical processes in an aquifer system.</title>
        <authorList>
            <person name="Anantharaman K."/>
            <person name="Brown C.T."/>
            <person name="Hug L.A."/>
            <person name="Sharon I."/>
            <person name="Castelle C.J."/>
            <person name="Probst A.J."/>
            <person name="Thomas B.C."/>
            <person name="Singh A."/>
            <person name="Wilkins M.J."/>
            <person name="Karaoz U."/>
            <person name="Brodie E.L."/>
            <person name="Williams K.H."/>
            <person name="Hubbard S.S."/>
            <person name="Banfield J.F."/>
        </authorList>
    </citation>
    <scope>NUCLEOTIDE SEQUENCE [LARGE SCALE GENOMIC DNA]</scope>
</reference>
<evidence type="ECO:0000256" key="1">
    <source>
        <dbReference type="SAM" id="Phobius"/>
    </source>
</evidence>
<dbReference type="SUPFAM" id="SSF55797">
    <property type="entry name" value="PR-1-like"/>
    <property type="match status" value="1"/>
</dbReference>
<name>A0A1F7X0E4_9BACT</name>
<feature type="transmembrane region" description="Helical" evidence="1">
    <location>
        <begin position="298"/>
        <end position="315"/>
    </location>
</feature>
<dbReference type="Pfam" id="PF00188">
    <property type="entry name" value="CAP"/>
    <property type="match status" value="1"/>
</dbReference>
<keyword evidence="1" id="KW-0812">Transmembrane</keyword>
<organism evidence="3 4">
    <name type="scientific">Candidatus Woesebacteria bacterium RBG_13_36_22</name>
    <dbReference type="NCBI Taxonomy" id="1802478"/>
    <lineage>
        <taxon>Bacteria</taxon>
        <taxon>Candidatus Woeseibacteriota</taxon>
    </lineage>
</organism>
<dbReference type="InterPro" id="IPR035940">
    <property type="entry name" value="CAP_sf"/>
</dbReference>
<dbReference type="AlphaFoldDB" id="A0A1F7X0E4"/>
<dbReference type="Gene3D" id="3.40.33.10">
    <property type="entry name" value="CAP"/>
    <property type="match status" value="1"/>
</dbReference>
<accession>A0A1F7X0E4</accession>
<dbReference type="InterPro" id="IPR014044">
    <property type="entry name" value="CAP_dom"/>
</dbReference>
<gene>
    <name evidence="3" type="ORF">A2Z67_06460</name>
</gene>
<dbReference type="PANTHER" id="PTHR31157:SF1">
    <property type="entry name" value="SCP DOMAIN-CONTAINING PROTEIN"/>
    <property type="match status" value="1"/>
</dbReference>
<keyword evidence="1" id="KW-1133">Transmembrane helix</keyword>
<comment type="caution">
    <text evidence="3">The sequence shown here is derived from an EMBL/GenBank/DDBJ whole genome shotgun (WGS) entry which is preliminary data.</text>
</comment>
<proteinExistence type="predicted"/>
<feature type="transmembrane region" description="Helical" evidence="1">
    <location>
        <begin position="267"/>
        <end position="286"/>
    </location>
</feature>